<dbReference type="eggNOG" id="COG1670">
    <property type="taxonomic scope" value="Bacteria"/>
</dbReference>
<keyword evidence="3" id="KW-1185">Reference proteome</keyword>
<dbReference type="Gene3D" id="3.40.630.30">
    <property type="match status" value="1"/>
</dbReference>
<gene>
    <name evidence="2" type="ORF">A1QC_11715</name>
</gene>
<dbReference type="Pfam" id="PF13302">
    <property type="entry name" value="Acetyltransf_3"/>
    <property type="match status" value="1"/>
</dbReference>
<dbReference type="PROSITE" id="PS51186">
    <property type="entry name" value="GNAT"/>
    <property type="match status" value="1"/>
</dbReference>
<dbReference type="InterPro" id="IPR051908">
    <property type="entry name" value="Ribosomal_N-acetyltransferase"/>
</dbReference>
<evidence type="ECO:0000313" key="3">
    <source>
        <dbReference type="Proteomes" id="UP000094070"/>
    </source>
</evidence>
<name>A0A1E5DZW7_9VIBR</name>
<evidence type="ECO:0000259" key="1">
    <source>
        <dbReference type="PROSITE" id="PS51186"/>
    </source>
</evidence>
<dbReference type="STRING" id="1188252.A1QC_11715"/>
<dbReference type="PANTHER" id="PTHR43441:SF11">
    <property type="entry name" value="RIBOSOMAL-PROTEIN-SERINE ACETYLTRANSFERASE"/>
    <property type="match status" value="1"/>
</dbReference>
<dbReference type="RefSeq" id="WP_017024351.1">
    <property type="nucleotide sequence ID" value="NZ_AJYK02000088.1"/>
</dbReference>
<protein>
    <submittedName>
        <fullName evidence="2">Ribosomal-protein-serine acetyltransferase</fullName>
    </submittedName>
</protein>
<feature type="domain" description="N-acetyltransferase" evidence="1">
    <location>
        <begin position="12"/>
        <end position="170"/>
    </location>
</feature>
<accession>A0A1E5DZW7</accession>
<dbReference type="SUPFAM" id="SSF55729">
    <property type="entry name" value="Acyl-CoA N-acyltransferases (Nat)"/>
    <property type="match status" value="1"/>
</dbReference>
<dbReference type="OrthoDB" id="5292292at2"/>
<dbReference type="AlphaFoldDB" id="A0A1E5DZW7"/>
<dbReference type="GO" id="GO:0008999">
    <property type="term" value="F:protein-N-terminal-alanine acetyltransferase activity"/>
    <property type="evidence" value="ECO:0007669"/>
    <property type="project" value="TreeGrafter"/>
</dbReference>
<sequence>MTPDLQLHTPRLTLRLIQSNECAQLATLIQTSPSLYPWIDWCHHKFSVTDADDFVLHTRLNWVKNIAYGFGVFTKDNDELIGMAALTDQAFSFNMGTAGYWIGDTHQQQGYAKEATQAVIDFCFSQLKLTRIEFVCAPDNLASHNVALACGAKSEGLARNRYIFNAQPKDGLVFSIIPTTGVSKS</sequence>
<evidence type="ECO:0000313" key="2">
    <source>
        <dbReference type="EMBL" id="OEF23536.1"/>
    </source>
</evidence>
<dbReference type="InterPro" id="IPR016181">
    <property type="entry name" value="Acyl_CoA_acyltransferase"/>
</dbReference>
<comment type="caution">
    <text evidence="2">The sequence shown here is derived from an EMBL/GenBank/DDBJ whole genome shotgun (WGS) entry which is preliminary data.</text>
</comment>
<dbReference type="EMBL" id="AJYK02000088">
    <property type="protein sequence ID" value="OEF23536.1"/>
    <property type="molecule type" value="Genomic_DNA"/>
</dbReference>
<dbReference type="PANTHER" id="PTHR43441">
    <property type="entry name" value="RIBOSOMAL-PROTEIN-SERINE ACETYLTRANSFERASE"/>
    <property type="match status" value="1"/>
</dbReference>
<dbReference type="GO" id="GO:0005737">
    <property type="term" value="C:cytoplasm"/>
    <property type="evidence" value="ECO:0007669"/>
    <property type="project" value="TreeGrafter"/>
</dbReference>
<dbReference type="GO" id="GO:1990189">
    <property type="term" value="F:protein N-terminal-serine acetyltransferase activity"/>
    <property type="evidence" value="ECO:0007669"/>
    <property type="project" value="TreeGrafter"/>
</dbReference>
<dbReference type="Proteomes" id="UP000094070">
    <property type="component" value="Unassembled WGS sequence"/>
</dbReference>
<dbReference type="InterPro" id="IPR000182">
    <property type="entry name" value="GNAT_dom"/>
</dbReference>
<proteinExistence type="predicted"/>
<organism evidence="2 3">
    <name type="scientific">Vibrio rumoiensis 1S-45</name>
    <dbReference type="NCBI Taxonomy" id="1188252"/>
    <lineage>
        <taxon>Bacteria</taxon>
        <taxon>Pseudomonadati</taxon>
        <taxon>Pseudomonadota</taxon>
        <taxon>Gammaproteobacteria</taxon>
        <taxon>Vibrionales</taxon>
        <taxon>Vibrionaceae</taxon>
        <taxon>Vibrio</taxon>
    </lineage>
</organism>
<keyword evidence="2" id="KW-0808">Transferase</keyword>
<reference evidence="2 3" key="1">
    <citation type="journal article" date="2012" name="Science">
        <title>Ecological populations of bacteria act as socially cohesive units of antibiotic production and resistance.</title>
        <authorList>
            <person name="Cordero O.X."/>
            <person name="Wildschutte H."/>
            <person name="Kirkup B."/>
            <person name="Proehl S."/>
            <person name="Ngo L."/>
            <person name="Hussain F."/>
            <person name="Le Roux F."/>
            <person name="Mincer T."/>
            <person name="Polz M.F."/>
        </authorList>
    </citation>
    <scope>NUCLEOTIDE SEQUENCE [LARGE SCALE GENOMIC DNA]</scope>
    <source>
        <strain evidence="2 3">1S-45</strain>
    </source>
</reference>